<organism evidence="1 2">
    <name type="scientific">Smallanthus sonchifolius</name>
    <dbReference type="NCBI Taxonomy" id="185202"/>
    <lineage>
        <taxon>Eukaryota</taxon>
        <taxon>Viridiplantae</taxon>
        <taxon>Streptophyta</taxon>
        <taxon>Embryophyta</taxon>
        <taxon>Tracheophyta</taxon>
        <taxon>Spermatophyta</taxon>
        <taxon>Magnoliopsida</taxon>
        <taxon>eudicotyledons</taxon>
        <taxon>Gunneridae</taxon>
        <taxon>Pentapetalae</taxon>
        <taxon>asterids</taxon>
        <taxon>campanulids</taxon>
        <taxon>Asterales</taxon>
        <taxon>Asteraceae</taxon>
        <taxon>Asteroideae</taxon>
        <taxon>Heliantheae alliance</taxon>
        <taxon>Millerieae</taxon>
        <taxon>Smallanthus</taxon>
    </lineage>
</organism>
<dbReference type="Proteomes" id="UP001056120">
    <property type="component" value="Linkage Group LG18"/>
</dbReference>
<comment type="caution">
    <text evidence="1">The sequence shown here is derived from an EMBL/GenBank/DDBJ whole genome shotgun (WGS) entry which is preliminary data.</text>
</comment>
<evidence type="ECO:0000313" key="2">
    <source>
        <dbReference type="Proteomes" id="UP001056120"/>
    </source>
</evidence>
<keyword evidence="2" id="KW-1185">Reference proteome</keyword>
<reference evidence="2" key="1">
    <citation type="journal article" date="2022" name="Mol. Ecol. Resour.">
        <title>The genomes of chicory, endive, great burdock and yacon provide insights into Asteraceae palaeo-polyploidization history and plant inulin production.</title>
        <authorList>
            <person name="Fan W."/>
            <person name="Wang S."/>
            <person name="Wang H."/>
            <person name="Wang A."/>
            <person name="Jiang F."/>
            <person name="Liu H."/>
            <person name="Zhao H."/>
            <person name="Xu D."/>
            <person name="Zhang Y."/>
        </authorList>
    </citation>
    <scope>NUCLEOTIDE SEQUENCE [LARGE SCALE GENOMIC DNA]</scope>
    <source>
        <strain evidence="2">cv. Yunnan</strain>
    </source>
</reference>
<reference evidence="1 2" key="2">
    <citation type="journal article" date="2022" name="Mol. Ecol. Resour.">
        <title>The genomes of chicory, endive, great burdock and yacon provide insights into Asteraceae paleo-polyploidization history and plant inulin production.</title>
        <authorList>
            <person name="Fan W."/>
            <person name="Wang S."/>
            <person name="Wang H."/>
            <person name="Wang A."/>
            <person name="Jiang F."/>
            <person name="Liu H."/>
            <person name="Zhao H."/>
            <person name="Xu D."/>
            <person name="Zhang Y."/>
        </authorList>
    </citation>
    <scope>NUCLEOTIDE SEQUENCE [LARGE SCALE GENOMIC DNA]</scope>
    <source>
        <strain evidence="2">cv. Yunnan</strain>
        <tissue evidence="1">Leaves</tissue>
    </source>
</reference>
<accession>A0ACB9E9M9</accession>
<name>A0ACB9E9M9_9ASTR</name>
<evidence type="ECO:0000313" key="1">
    <source>
        <dbReference type="EMBL" id="KAI3755313.1"/>
    </source>
</evidence>
<dbReference type="EMBL" id="CM042035">
    <property type="protein sequence ID" value="KAI3755313.1"/>
    <property type="molecule type" value="Genomic_DNA"/>
</dbReference>
<protein>
    <submittedName>
        <fullName evidence="1">Uncharacterized protein</fullName>
    </submittedName>
</protein>
<proteinExistence type="predicted"/>
<gene>
    <name evidence="1" type="ORF">L1987_55109</name>
</gene>
<sequence length="340" mass="39940">MVHVNGYITVVAKRFDDKSDKRLHFLKELEILHKSEFQEDFDIWEPKLPRGYEEIMVFSKIDKNTMKKDIYNKLCKGVLLRDREVCLSLGSNGDKHYMISAKKFSYKNRWAINWRHIPESRFGNAAEISNLSDLKIKIKIKTLFLSPGVNYGVHLVFKFCGPRKISIKPMYVNLTYKMRSETFHAYFATWREQEWMTVELCQFLNSKEDTNFEVLLESFSSYYCGRCAIYVEGIEFRVIDNVKHEEIEKTKEVQQVLKSISNEGEVQQLPSETEEIFRKSENGKANKLLSLSELNRKKQLMLSAREALYDSSNVKHFHLEPSAESRFQEMGTCAIQQFPF</sequence>